<dbReference type="SMART" id="SM00220">
    <property type="entry name" value="S_TKc"/>
    <property type="match status" value="1"/>
</dbReference>
<keyword evidence="5" id="KW-0418">Kinase</keyword>
<gene>
    <name evidence="5" type="ORF">THASP1DRAFT_18186</name>
</gene>
<evidence type="ECO:0000313" key="5">
    <source>
        <dbReference type="EMBL" id="RKP06664.1"/>
    </source>
</evidence>
<keyword evidence="2" id="KW-0547">Nucleotide-binding</keyword>
<dbReference type="GO" id="GO:0004672">
    <property type="term" value="F:protein kinase activity"/>
    <property type="evidence" value="ECO:0007669"/>
    <property type="project" value="InterPro"/>
</dbReference>
<dbReference type="Proteomes" id="UP000271241">
    <property type="component" value="Unassembled WGS sequence"/>
</dbReference>
<dbReference type="Gene3D" id="1.10.510.10">
    <property type="entry name" value="Transferase(Phosphotransferase) domain 1"/>
    <property type="match status" value="1"/>
</dbReference>
<dbReference type="STRING" id="78915.A0A4P9XLC7"/>
<reference evidence="6" key="1">
    <citation type="journal article" date="2018" name="Nat. Microbiol.">
        <title>Leveraging single-cell genomics to expand the fungal tree of life.</title>
        <authorList>
            <person name="Ahrendt S.R."/>
            <person name="Quandt C.A."/>
            <person name="Ciobanu D."/>
            <person name="Clum A."/>
            <person name="Salamov A."/>
            <person name="Andreopoulos B."/>
            <person name="Cheng J.F."/>
            <person name="Woyke T."/>
            <person name="Pelin A."/>
            <person name="Henrissat B."/>
            <person name="Reynolds N.K."/>
            <person name="Benny G.L."/>
            <person name="Smith M.E."/>
            <person name="James T.Y."/>
            <person name="Grigoriev I.V."/>
        </authorList>
    </citation>
    <scope>NUCLEOTIDE SEQUENCE [LARGE SCALE GENOMIC DNA]</scope>
    <source>
        <strain evidence="6">RSA 1356</strain>
    </source>
</reference>
<dbReference type="OrthoDB" id="248923at2759"/>
<name>A0A4P9XLC7_9FUNG</name>
<dbReference type="Pfam" id="PF00069">
    <property type="entry name" value="Pkinase"/>
    <property type="match status" value="1"/>
</dbReference>
<feature type="domain" description="Protein kinase" evidence="4">
    <location>
        <begin position="25"/>
        <end position="284"/>
    </location>
</feature>
<dbReference type="PANTHER" id="PTHR45832">
    <property type="entry name" value="SERINE/THREONINE-PROTEIN KINASE SAMKA-RELATED-RELATED"/>
    <property type="match status" value="1"/>
</dbReference>
<dbReference type="InterPro" id="IPR011009">
    <property type="entry name" value="Kinase-like_dom_sf"/>
</dbReference>
<dbReference type="PROSITE" id="PS50011">
    <property type="entry name" value="PROTEIN_KINASE_DOM"/>
    <property type="match status" value="1"/>
</dbReference>
<evidence type="ECO:0000313" key="6">
    <source>
        <dbReference type="Proteomes" id="UP000271241"/>
    </source>
</evidence>
<dbReference type="GO" id="GO:0005524">
    <property type="term" value="F:ATP binding"/>
    <property type="evidence" value="ECO:0007669"/>
    <property type="project" value="UniProtKB-KW"/>
</dbReference>
<dbReference type="SUPFAM" id="SSF56112">
    <property type="entry name" value="Protein kinase-like (PK-like)"/>
    <property type="match status" value="1"/>
</dbReference>
<protein>
    <submittedName>
        <fullName evidence="5">Kinase-like domain-containing protein</fullName>
    </submittedName>
</protein>
<organism evidence="5 6">
    <name type="scientific">Thamnocephalis sphaerospora</name>
    <dbReference type="NCBI Taxonomy" id="78915"/>
    <lineage>
        <taxon>Eukaryota</taxon>
        <taxon>Fungi</taxon>
        <taxon>Fungi incertae sedis</taxon>
        <taxon>Zoopagomycota</taxon>
        <taxon>Zoopagomycotina</taxon>
        <taxon>Zoopagomycetes</taxon>
        <taxon>Zoopagales</taxon>
        <taxon>Sigmoideomycetaceae</taxon>
        <taxon>Thamnocephalis</taxon>
    </lineage>
</organism>
<dbReference type="InterPro" id="IPR051931">
    <property type="entry name" value="PAK3-like"/>
</dbReference>
<keyword evidence="3" id="KW-0067">ATP-binding</keyword>
<dbReference type="EMBL" id="KZ992841">
    <property type="protein sequence ID" value="RKP06664.1"/>
    <property type="molecule type" value="Genomic_DNA"/>
</dbReference>
<evidence type="ECO:0000259" key="4">
    <source>
        <dbReference type="PROSITE" id="PS50011"/>
    </source>
</evidence>
<dbReference type="PANTHER" id="PTHR45832:SF22">
    <property type="entry name" value="SERINE_THREONINE-PROTEIN KINASE SAMKA-RELATED"/>
    <property type="match status" value="1"/>
</dbReference>
<dbReference type="InterPro" id="IPR000719">
    <property type="entry name" value="Prot_kinase_dom"/>
</dbReference>
<keyword evidence="5" id="KW-0808">Transferase</keyword>
<sequence length="317" mass="35002">MTDCDTGAVCTIAKFSQTIDPRTLFVDLVKAAEGESGDIFFARNVKTREEVAAKLIPLTAQGKMDIIVHELSMMHASQHPNVLRFLGSYANSQALWVVMERMDAGSLTEYLPSETQLPLAESIIARVCLDVLQALEFMHRIGNIHRDIKSDNILLNRQGQIKIADFARSAQIDGATPARRSVVGTPYWMAPEVAKGDFYDAKIDIWSLGIVVFEMVEGQPPYMDYQELRALFMIAANGPPQLTEPEACSRELRDFVRRCTVVNNRARDSAEALLQASALIHSFWLANVPANAAVNSTRLLQQHVPGPTLSSSSAARS</sequence>
<comment type="similarity">
    <text evidence="1">Belongs to the protein kinase superfamily. STE Ser/Thr protein kinase family. STE20 subfamily.</text>
</comment>
<keyword evidence="6" id="KW-1185">Reference proteome</keyword>
<evidence type="ECO:0000256" key="1">
    <source>
        <dbReference type="ARBA" id="ARBA00008874"/>
    </source>
</evidence>
<accession>A0A4P9XLC7</accession>
<evidence type="ECO:0000256" key="2">
    <source>
        <dbReference type="ARBA" id="ARBA00022741"/>
    </source>
</evidence>
<dbReference type="Gene3D" id="3.30.200.20">
    <property type="entry name" value="Phosphorylase Kinase, domain 1"/>
    <property type="match status" value="1"/>
</dbReference>
<evidence type="ECO:0000256" key="3">
    <source>
        <dbReference type="ARBA" id="ARBA00022840"/>
    </source>
</evidence>
<dbReference type="AlphaFoldDB" id="A0A4P9XLC7"/>
<proteinExistence type="inferred from homology"/>